<name>A0A0K0XUN2_9GAMM</name>
<evidence type="ECO:0000313" key="2">
    <source>
        <dbReference type="Proteomes" id="UP000066624"/>
    </source>
</evidence>
<gene>
    <name evidence="1" type="ORF">WM2015_998</name>
</gene>
<dbReference type="AlphaFoldDB" id="A0A0K0XUN2"/>
<protein>
    <submittedName>
        <fullName evidence="1">Uncharacterized protein</fullName>
    </submittedName>
</protein>
<dbReference type="EMBL" id="CP012154">
    <property type="protein sequence ID" value="AKS41375.1"/>
    <property type="molecule type" value="Genomic_DNA"/>
</dbReference>
<dbReference type="PROSITE" id="PS51257">
    <property type="entry name" value="PROKAR_LIPOPROTEIN"/>
    <property type="match status" value="1"/>
</dbReference>
<dbReference type="Proteomes" id="UP000066624">
    <property type="component" value="Chromosome"/>
</dbReference>
<dbReference type="KEGG" id="wma:WM2015_998"/>
<evidence type="ECO:0000313" key="1">
    <source>
        <dbReference type="EMBL" id="AKS41375.1"/>
    </source>
</evidence>
<keyword evidence="2" id="KW-1185">Reference proteome</keyword>
<sequence>MTRSLIQSALLLAATSLLLACGGSPGPDADELEAELVARVLPASWQIESLSISAAENTGSEVEPIITTRFELELELQQDLYEPAFSSQPLESEGGRTARHIAGRRVIEKVRSEGDEEIVFGLARSVRRGEGWQTLFELESMPWRYAGEPLSGFGNDYVIAGSEQETELIAEVEEAWRAEQERLAEAERREQEALAATNQAILELLGSGFAELEAERNGDFVNAIAEFQPPGQIERRFDLPIVFAGATYTYHAIIRDGRLRLTDPEGNCRVELQLLASGEQLEGVSTCSLMPGAIAWVPTSEAALSAKYQEANQQLLAFFQSARSNGTLSFTERNLTFGGSNTFTIEITGIEGTTINLDGYRYGRKQWSAVWYIQYGKIRSRTTDAFWYFLEYRSPEALEGRRYNNRPNRPIGLELRRG</sequence>
<proteinExistence type="predicted"/>
<accession>A0A0K0XUN2</accession>
<dbReference type="RefSeq" id="WP_049725017.1">
    <property type="nucleotide sequence ID" value="NZ_CP012154.1"/>
</dbReference>
<organism evidence="1 2">
    <name type="scientific">Wenzhouxiangella marina</name>
    <dbReference type="NCBI Taxonomy" id="1579979"/>
    <lineage>
        <taxon>Bacteria</taxon>
        <taxon>Pseudomonadati</taxon>
        <taxon>Pseudomonadota</taxon>
        <taxon>Gammaproteobacteria</taxon>
        <taxon>Chromatiales</taxon>
        <taxon>Wenzhouxiangellaceae</taxon>
        <taxon>Wenzhouxiangella</taxon>
    </lineage>
</organism>
<reference evidence="1 2" key="1">
    <citation type="submission" date="2015-07" db="EMBL/GenBank/DDBJ databases">
        <authorList>
            <person name="Noorani M."/>
        </authorList>
    </citation>
    <scope>NUCLEOTIDE SEQUENCE [LARGE SCALE GENOMIC DNA]</scope>
    <source>
        <strain evidence="1 2">KCTC 42284</strain>
    </source>
</reference>